<proteinExistence type="predicted"/>
<dbReference type="EMBL" id="APAU02000024">
    <property type="protein sequence ID" value="EUB61095.1"/>
    <property type="molecule type" value="Genomic_DNA"/>
</dbReference>
<gene>
    <name evidence="1" type="ORF">EGR_04128</name>
</gene>
<protein>
    <submittedName>
        <fullName evidence="1">Carbonyl reductase</fullName>
    </submittedName>
</protein>
<dbReference type="InterPro" id="IPR036291">
    <property type="entry name" value="NAD(P)-bd_dom_sf"/>
</dbReference>
<dbReference type="RefSeq" id="XP_024352291.1">
    <property type="nucleotide sequence ID" value="XM_024493377.1"/>
</dbReference>
<comment type="caution">
    <text evidence="1">The sequence shown here is derived from an EMBL/GenBank/DDBJ whole genome shotgun (WGS) entry which is preliminary data.</text>
</comment>
<dbReference type="GeneID" id="36339843"/>
<dbReference type="AlphaFoldDB" id="W6UHY0"/>
<organism evidence="1 2">
    <name type="scientific">Echinococcus granulosus</name>
    <name type="common">Hydatid tapeworm</name>
    <dbReference type="NCBI Taxonomy" id="6210"/>
    <lineage>
        <taxon>Eukaryota</taxon>
        <taxon>Metazoa</taxon>
        <taxon>Spiralia</taxon>
        <taxon>Lophotrochozoa</taxon>
        <taxon>Platyhelminthes</taxon>
        <taxon>Cestoda</taxon>
        <taxon>Eucestoda</taxon>
        <taxon>Cyclophyllidea</taxon>
        <taxon>Taeniidae</taxon>
        <taxon>Echinococcus</taxon>
        <taxon>Echinococcus granulosus group</taxon>
    </lineage>
</organism>
<evidence type="ECO:0000313" key="1">
    <source>
        <dbReference type="EMBL" id="EUB61095.1"/>
    </source>
</evidence>
<dbReference type="Proteomes" id="UP000019149">
    <property type="component" value="Unassembled WGS sequence"/>
</dbReference>
<dbReference type="OrthoDB" id="7289984at2759"/>
<keyword evidence="2" id="KW-1185">Reference proteome</keyword>
<sequence length="122" mass="12919">MSANQPTGHTLQSAVKVVWVVTTSLGTRRSTAFAAWATMHVAIVTGANKGIGNGIVQLLVQGLKPASDWHVYLTARNEKLGMEAVKRTVERSGTTAASNHSTFVTYGIQGVERQLSLAGINA</sequence>
<dbReference type="SUPFAM" id="SSF51735">
    <property type="entry name" value="NAD(P)-binding Rossmann-fold domains"/>
    <property type="match status" value="1"/>
</dbReference>
<name>W6UHY0_ECHGR</name>
<accession>W6UHY0</accession>
<evidence type="ECO:0000313" key="2">
    <source>
        <dbReference type="Proteomes" id="UP000019149"/>
    </source>
</evidence>
<dbReference type="Gene3D" id="3.40.50.720">
    <property type="entry name" value="NAD(P)-binding Rossmann-like Domain"/>
    <property type="match status" value="1"/>
</dbReference>
<reference evidence="1 2" key="1">
    <citation type="journal article" date="2013" name="Nat. Genet.">
        <title>The genome of the hydatid tapeworm Echinococcus granulosus.</title>
        <authorList>
            <person name="Zheng H."/>
            <person name="Zhang W."/>
            <person name="Zhang L."/>
            <person name="Zhang Z."/>
            <person name="Li J."/>
            <person name="Lu G."/>
            <person name="Zhu Y."/>
            <person name="Wang Y."/>
            <person name="Huang Y."/>
            <person name="Liu J."/>
            <person name="Kang H."/>
            <person name="Chen J."/>
            <person name="Wang L."/>
            <person name="Chen A."/>
            <person name="Yu S."/>
            <person name="Gao Z."/>
            <person name="Jin L."/>
            <person name="Gu W."/>
            <person name="Wang Z."/>
            <person name="Zhao L."/>
            <person name="Shi B."/>
            <person name="Wen H."/>
            <person name="Lin R."/>
            <person name="Jones M.K."/>
            <person name="Brejova B."/>
            <person name="Vinar T."/>
            <person name="Zhao G."/>
            <person name="McManus D.P."/>
            <person name="Chen Z."/>
            <person name="Zhou Y."/>
            <person name="Wang S."/>
        </authorList>
    </citation>
    <scope>NUCLEOTIDE SEQUENCE [LARGE SCALE GENOMIC DNA]</scope>
</reference>
<dbReference type="KEGG" id="egl:EGR_04128"/>
<dbReference type="CTD" id="36339843"/>